<dbReference type="AlphaFoldDB" id="A0A2J6SWA2"/>
<dbReference type="EMBL" id="KZ613856">
    <property type="protein sequence ID" value="PMD55036.1"/>
    <property type="molecule type" value="Genomic_DNA"/>
</dbReference>
<dbReference type="InParanoid" id="A0A2J6SWA2"/>
<feature type="compositionally biased region" description="Basic and acidic residues" evidence="1">
    <location>
        <begin position="31"/>
        <end position="44"/>
    </location>
</feature>
<proteinExistence type="predicted"/>
<reference evidence="2 3" key="1">
    <citation type="submission" date="2016-04" db="EMBL/GenBank/DDBJ databases">
        <title>A degradative enzymes factory behind the ericoid mycorrhizal symbiosis.</title>
        <authorList>
            <consortium name="DOE Joint Genome Institute"/>
            <person name="Martino E."/>
            <person name="Morin E."/>
            <person name="Grelet G."/>
            <person name="Kuo A."/>
            <person name="Kohler A."/>
            <person name="Daghino S."/>
            <person name="Barry K."/>
            <person name="Choi C."/>
            <person name="Cichocki N."/>
            <person name="Clum A."/>
            <person name="Copeland A."/>
            <person name="Hainaut M."/>
            <person name="Haridas S."/>
            <person name="Labutti K."/>
            <person name="Lindquist E."/>
            <person name="Lipzen A."/>
            <person name="Khouja H.-R."/>
            <person name="Murat C."/>
            <person name="Ohm R."/>
            <person name="Olson A."/>
            <person name="Spatafora J."/>
            <person name="Veneault-Fourrey C."/>
            <person name="Henrissat B."/>
            <person name="Grigoriev I."/>
            <person name="Martin F."/>
            <person name="Perotto S."/>
        </authorList>
    </citation>
    <scope>NUCLEOTIDE SEQUENCE [LARGE SCALE GENOMIC DNA]</scope>
    <source>
        <strain evidence="2 3">E</strain>
    </source>
</reference>
<keyword evidence="3" id="KW-1185">Reference proteome</keyword>
<name>A0A2J6SWA2_9HELO</name>
<dbReference type="RefSeq" id="XP_024731940.1">
    <property type="nucleotide sequence ID" value="XM_024888832.1"/>
</dbReference>
<dbReference type="GeneID" id="36596908"/>
<accession>A0A2J6SWA2</accession>
<feature type="region of interest" description="Disordered" evidence="1">
    <location>
        <begin position="121"/>
        <end position="160"/>
    </location>
</feature>
<feature type="region of interest" description="Disordered" evidence="1">
    <location>
        <begin position="1"/>
        <end position="68"/>
    </location>
</feature>
<protein>
    <submittedName>
        <fullName evidence="2">Uncharacterized protein</fullName>
    </submittedName>
</protein>
<dbReference type="Proteomes" id="UP000235371">
    <property type="component" value="Unassembled WGS sequence"/>
</dbReference>
<evidence type="ECO:0000313" key="3">
    <source>
        <dbReference type="Proteomes" id="UP000235371"/>
    </source>
</evidence>
<feature type="compositionally biased region" description="Low complexity" evidence="1">
    <location>
        <begin position="1"/>
        <end position="18"/>
    </location>
</feature>
<sequence>MAEQCSNSWRSSSSSSSSRRSDHSNLAVRSPEQRQETDAGDAGHEFMSPRPCLQMRSRRDQGRHGWCPSPWMEVAAIHAHPHAASPLLSCDPSPYSIKCPTWDWAPRPWPASTRCLARRREVSKRPLSLARHGSQPPGQREGGVLLGPRPPGGSAAQRSA</sequence>
<evidence type="ECO:0000313" key="2">
    <source>
        <dbReference type="EMBL" id="PMD55036.1"/>
    </source>
</evidence>
<evidence type="ECO:0000256" key="1">
    <source>
        <dbReference type="SAM" id="MobiDB-lite"/>
    </source>
</evidence>
<gene>
    <name evidence="2" type="ORF">K444DRAFT_95414</name>
</gene>
<organism evidence="2 3">
    <name type="scientific">Hyaloscypha bicolor E</name>
    <dbReference type="NCBI Taxonomy" id="1095630"/>
    <lineage>
        <taxon>Eukaryota</taxon>
        <taxon>Fungi</taxon>
        <taxon>Dikarya</taxon>
        <taxon>Ascomycota</taxon>
        <taxon>Pezizomycotina</taxon>
        <taxon>Leotiomycetes</taxon>
        <taxon>Helotiales</taxon>
        <taxon>Hyaloscyphaceae</taxon>
        <taxon>Hyaloscypha</taxon>
        <taxon>Hyaloscypha bicolor</taxon>
    </lineage>
</organism>